<comment type="caution">
    <text evidence="1">The sequence shown here is derived from an EMBL/GenBank/DDBJ whole genome shotgun (WGS) entry which is preliminary data.</text>
</comment>
<dbReference type="InterPro" id="IPR036736">
    <property type="entry name" value="ACP-like_sf"/>
</dbReference>
<proteinExistence type="predicted"/>
<evidence type="ECO:0008006" key="3">
    <source>
        <dbReference type="Google" id="ProtNLM"/>
    </source>
</evidence>
<dbReference type="EMBL" id="LBNQ01000012">
    <property type="protein sequence ID" value="KKW68853.1"/>
    <property type="molecule type" value="Genomic_DNA"/>
</dbReference>
<evidence type="ECO:0000313" key="2">
    <source>
        <dbReference type="Proteomes" id="UP000050580"/>
    </source>
</evidence>
<gene>
    <name evidence="1" type="ORF">AAV94_02655</name>
</gene>
<reference evidence="1 2" key="1">
    <citation type="submission" date="2015-05" db="EMBL/GenBank/DDBJ databases">
        <title>Draft genome sequence of Lampropedia sp. CT6, isolated from the microbial mat of a hot water spring, located at Manikaran, India.</title>
        <authorList>
            <person name="Tripathi C."/>
            <person name="Rani P."/>
            <person name="Mahato N.K."/>
            <person name="Lal R."/>
        </authorList>
    </citation>
    <scope>NUCLEOTIDE SEQUENCE [LARGE SCALE GENOMIC DNA]</scope>
    <source>
        <strain evidence="1 2">CT6</strain>
    </source>
</reference>
<accession>A0A0U1Q274</accession>
<dbReference type="Proteomes" id="UP000050580">
    <property type="component" value="Unassembled WGS sequence"/>
</dbReference>
<protein>
    <recommendedName>
        <fullName evidence="3">Acyl carrier protein</fullName>
    </recommendedName>
</protein>
<name>A0A0U1Q274_9BURK</name>
<sequence>MHNVRMKVDQQVLRIVAEVLGVHAEDVDVDLPLRDWGQVCRINDETCMVLNINIGTQLASQCRTVGDYLRLVRSAA</sequence>
<organism evidence="1 2">
    <name type="scientific">Lampropedia cohaerens</name>
    <dbReference type="NCBI Taxonomy" id="1610491"/>
    <lineage>
        <taxon>Bacteria</taxon>
        <taxon>Pseudomonadati</taxon>
        <taxon>Pseudomonadota</taxon>
        <taxon>Betaproteobacteria</taxon>
        <taxon>Burkholderiales</taxon>
        <taxon>Comamonadaceae</taxon>
        <taxon>Lampropedia</taxon>
    </lineage>
</organism>
<keyword evidence="2" id="KW-1185">Reference proteome</keyword>
<dbReference type="AlphaFoldDB" id="A0A0U1Q274"/>
<dbReference type="SUPFAM" id="SSF47336">
    <property type="entry name" value="ACP-like"/>
    <property type="match status" value="1"/>
</dbReference>
<evidence type="ECO:0000313" key="1">
    <source>
        <dbReference type="EMBL" id="KKW68853.1"/>
    </source>
</evidence>